<evidence type="ECO:0000313" key="4">
    <source>
        <dbReference type="Proteomes" id="UP000663828"/>
    </source>
</evidence>
<feature type="compositionally biased region" description="Polar residues" evidence="1">
    <location>
        <begin position="1"/>
        <end position="17"/>
    </location>
</feature>
<name>A0A815ZQY6_ADIRI</name>
<accession>A0A815ZQY6</accession>
<feature type="region of interest" description="Disordered" evidence="1">
    <location>
        <begin position="62"/>
        <end position="87"/>
    </location>
</feature>
<sequence>MAQQTKKLLRTIKQNVSSKEHISTNDVTPSIKKESKPRHHLVLPITPSNNYQQSAAESYILSRSQMLNSSPDSQDSSPETPISNATSISTILCMPMTHTERMQNWHQQQTNNLYKKQKHRYMYGPPPTSPSSNYSTVFNKSMSLQFPFTTSKTKK</sequence>
<gene>
    <name evidence="2" type="ORF">EDS130_LOCUS35317</name>
    <name evidence="3" type="ORF">XAT740_LOCUS45970</name>
</gene>
<reference evidence="3" key="1">
    <citation type="submission" date="2021-02" db="EMBL/GenBank/DDBJ databases">
        <authorList>
            <person name="Nowell W R."/>
        </authorList>
    </citation>
    <scope>NUCLEOTIDE SEQUENCE</scope>
</reference>
<dbReference type="EMBL" id="CAJNOJ010000308">
    <property type="protein sequence ID" value="CAF1388179.1"/>
    <property type="molecule type" value="Genomic_DNA"/>
</dbReference>
<evidence type="ECO:0000256" key="1">
    <source>
        <dbReference type="SAM" id="MobiDB-lite"/>
    </source>
</evidence>
<evidence type="ECO:0000313" key="3">
    <source>
        <dbReference type="EMBL" id="CAF1585434.1"/>
    </source>
</evidence>
<evidence type="ECO:0000313" key="2">
    <source>
        <dbReference type="EMBL" id="CAF1388179.1"/>
    </source>
</evidence>
<comment type="caution">
    <text evidence="3">The sequence shown here is derived from an EMBL/GenBank/DDBJ whole genome shotgun (WGS) entry which is preliminary data.</text>
</comment>
<dbReference type="Proteomes" id="UP000663852">
    <property type="component" value="Unassembled WGS sequence"/>
</dbReference>
<dbReference type="Proteomes" id="UP000663828">
    <property type="component" value="Unassembled WGS sequence"/>
</dbReference>
<feature type="region of interest" description="Disordered" evidence="1">
    <location>
        <begin position="1"/>
        <end position="48"/>
    </location>
</feature>
<dbReference type="AlphaFoldDB" id="A0A815ZQY6"/>
<dbReference type="EMBL" id="CAJNOR010006092">
    <property type="protein sequence ID" value="CAF1585434.1"/>
    <property type="molecule type" value="Genomic_DNA"/>
</dbReference>
<protein>
    <submittedName>
        <fullName evidence="3">Uncharacterized protein</fullName>
    </submittedName>
</protein>
<dbReference type="OrthoDB" id="10040073at2759"/>
<proteinExistence type="predicted"/>
<keyword evidence="4" id="KW-1185">Reference proteome</keyword>
<organism evidence="3 4">
    <name type="scientific">Adineta ricciae</name>
    <name type="common">Rotifer</name>
    <dbReference type="NCBI Taxonomy" id="249248"/>
    <lineage>
        <taxon>Eukaryota</taxon>
        <taxon>Metazoa</taxon>
        <taxon>Spiralia</taxon>
        <taxon>Gnathifera</taxon>
        <taxon>Rotifera</taxon>
        <taxon>Eurotatoria</taxon>
        <taxon>Bdelloidea</taxon>
        <taxon>Adinetida</taxon>
        <taxon>Adinetidae</taxon>
        <taxon>Adineta</taxon>
    </lineage>
</organism>